<accession>A0A4Y7R6K5</accession>
<name>A0A4Y7R6K5_9FIRM</name>
<protein>
    <submittedName>
        <fullName evidence="1">Uncharacterized protein</fullName>
    </submittedName>
</protein>
<dbReference type="AlphaFoldDB" id="A0A4Y7R6K5"/>
<keyword evidence="2" id="KW-1185">Reference proteome</keyword>
<gene>
    <name evidence="1" type="ORF">Psch_04120</name>
</gene>
<evidence type="ECO:0000313" key="1">
    <source>
        <dbReference type="EMBL" id="TEB04393.1"/>
    </source>
</evidence>
<dbReference type="Proteomes" id="UP000298324">
    <property type="component" value="Unassembled WGS sequence"/>
</dbReference>
<dbReference type="EMBL" id="QFGA01000004">
    <property type="protein sequence ID" value="TEB04393.1"/>
    <property type="molecule type" value="Genomic_DNA"/>
</dbReference>
<organism evidence="1 2">
    <name type="scientific">Pelotomaculum schinkii</name>
    <dbReference type="NCBI Taxonomy" id="78350"/>
    <lineage>
        <taxon>Bacteria</taxon>
        <taxon>Bacillati</taxon>
        <taxon>Bacillota</taxon>
        <taxon>Clostridia</taxon>
        <taxon>Eubacteriales</taxon>
        <taxon>Desulfotomaculaceae</taxon>
        <taxon>Pelotomaculum</taxon>
    </lineage>
</organism>
<comment type="caution">
    <text evidence="1">The sequence shown here is derived from an EMBL/GenBank/DDBJ whole genome shotgun (WGS) entry which is preliminary data.</text>
</comment>
<sequence>MGSHITTLTALNYSTWNNIVKKRLLAPPYSNQLIHSYKPYYGCSRNVTHPVLRETFAPIMELALRRSARAAITELFV</sequence>
<proteinExistence type="predicted"/>
<evidence type="ECO:0000313" key="2">
    <source>
        <dbReference type="Proteomes" id="UP000298324"/>
    </source>
</evidence>
<reference evidence="1 2" key="1">
    <citation type="journal article" date="2018" name="Environ. Microbiol.">
        <title>Novel energy conservation strategies and behaviour of Pelotomaculum schinkii driving syntrophic propionate catabolism.</title>
        <authorList>
            <person name="Hidalgo-Ahumada C.A.P."/>
            <person name="Nobu M.K."/>
            <person name="Narihiro T."/>
            <person name="Tamaki H."/>
            <person name="Liu W.T."/>
            <person name="Kamagata Y."/>
            <person name="Stams A.J.M."/>
            <person name="Imachi H."/>
            <person name="Sousa D.Z."/>
        </authorList>
    </citation>
    <scope>NUCLEOTIDE SEQUENCE [LARGE SCALE GENOMIC DNA]</scope>
    <source>
        <strain evidence="1 2">HH</strain>
    </source>
</reference>